<feature type="compositionally biased region" description="Acidic residues" evidence="3">
    <location>
        <begin position="194"/>
        <end position="206"/>
    </location>
</feature>
<dbReference type="AlphaFoldDB" id="A0ABD5ZE29"/>
<dbReference type="Gene3D" id="1.10.287.1490">
    <property type="match status" value="1"/>
</dbReference>
<organism evidence="5 6">
    <name type="scientific">Haloferax namakaokahaiae</name>
    <dbReference type="NCBI Taxonomy" id="1748331"/>
    <lineage>
        <taxon>Archaea</taxon>
        <taxon>Methanobacteriati</taxon>
        <taxon>Methanobacteriota</taxon>
        <taxon>Stenosarchaea group</taxon>
        <taxon>Halobacteria</taxon>
        <taxon>Halobacteriales</taxon>
        <taxon>Haloferacaceae</taxon>
        <taxon>Haloferax</taxon>
    </lineage>
</organism>
<sequence>MSHSSEEVVSVSDGDVTVDKAYTADEFPVPAIKFEISSTFDEEARIRIIDRIPESFPMESVGFHPDFESENWTAYKDHRVEYERTLEPGEDLVTVYGIRLTDGESPDSFLTEPTLERVPVDDGLDPDDIDDILGEDRSQLVRDVLAGNRDPIRADEAADDGAANASAGPSDEDLASTFGRTDEGEPAAAHDDAEILDDDGDSEDVDADHSDDAHAEVLDTDEDAPADPEESVSDEDEDAEVAADDEQAEAEAEPVDETDDATETDAPAEADAPAADEPIALGGDDAEDADDSADDDGYVDAEQALIDAAAEEVESEVADDADDSAGDERAIADDEEPSGDYDSSPKESVSRDDAAPAADPHVEGSLAAALAAEIRDGSVDDDDLEALRDAVATEEQRTTDVRISHLQSRVSDLAAYSDALAEFIDDEGTGEELIEGFRAELADVKSDIDALDTMVDDAVETVDDSVTRIDSIEETLADVDARADRTEYRLTDLDQDFEEHADRLDDHDETFDEFAERLDEQEDRIETASNHIQAGSNRLDSVEASISEHGEELDSVEQTLAEQRDSLESVEQTLDEHGETIDSVEQTVAEYDTELDSLREQLDDFDARVSDVLERLDSVESNASEAQETAANLHAEVGEIREDIASLDGDVVDARKAIEADVEDLKGDVDDLNEAVAELDTFRERLAGAFGTGMGGAPDEE</sequence>
<comment type="caution">
    <text evidence="5">The sequence shown here is derived from an EMBL/GenBank/DDBJ whole genome shotgun (WGS) entry which is preliminary data.</text>
</comment>
<evidence type="ECO:0000256" key="1">
    <source>
        <dbReference type="ARBA" id="ARBA00023054"/>
    </source>
</evidence>
<feature type="compositionally biased region" description="Basic and acidic residues" evidence="3">
    <location>
        <begin position="343"/>
        <end position="354"/>
    </location>
</feature>
<evidence type="ECO:0000313" key="6">
    <source>
        <dbReference type="Proteomes" id="UP001596481"/>
    </source>
</evidence>
<dbReference type="PROSITE" id="PS50192">
    <property type="entry name" value="T_SNARE"/>
    <property type="match status" value="1"/>
</dbReference>
<feature type="compositionally biased region" description="Basic and acidic residues" evidence="3">
    <location>
        <begin position="207"/>
        <end position="217"/>
    </location>
</feature>
<evidence type="ECO:0000313" key="5">
    <source>
        <dbReference type="EMBL" id="MFC7203462.1"/>
    </source>
</evidence>
<feature type="compositionally biased region" description="Low complexity" evidence="3">
    <location>
        <begin position="160"/>
        <end position="169"/>
    </location>
</feature>
<dbReference type="PANTHER" id="PTHR45916:SF1">
    <property type="entry name" value="STRUCTURAL MAINTENANCE OF CHROMOSOMES PROTEIN 5"/>
    <property type="match status" value="1"/>
</dbReference>
<keyword evidence="1 2" id="KW-0175">Coiled coil</keyword>
<dbReference type="EMBL" id="JBHTAA010000005">
    <property type="protein sequence ID" value="MFC7203462.1"/>
    <property type="molecule type" value="Genomic_DNA"/>
</dbReference>
<protein>
    <recommendedName>
        <fullName evidence="4">t-SNARE coiled-coil homology domain-containing protein</fullName>
    </recommendedName>
</protein>
<evidence type="ECO:0000256" key="3">
    <source>
        <dbReference type="SAM" id="MobiDB-lite"/>
    </source>
</evidence>
<accession>A0ABD5ZE29</accession>
<dbReference type="SUPFAM" id="SSF57997">
    <property type="entry name" value="Tropomyosin"/>
    <property type="match status" value="1"/>
</dbReference>
<feature type="region of interest" description="Disordered" evidence="3">
    <location>
        <begin position="151"/>
        <end position="364"/>
    </location>
</feature>
<dbReference type="Gene3D" id="1.20.5.340">
    <property type="match status" value="1"/>
</dbReference>
<feature type="coiled-coil region" evidence="2">
    <location>
        <begin position="504"/>
        <end position="675"/>
    </location>
</feature>
<reference evidence="5 6" key="1">
    <citation type="journal article" date="2019" name="Int. J. Syst. Evol. Microbiol.">
        <title>The Global Catalogue of Microorganisms (GCM) 10K type strain sequencing project: providing services to taxonomists for standard genome sequencing and annotation.</title>
        <authorList>
            <consortium name="The Broad Institute Genomics Platform"/>
            <consortium name="The Broad Institute Genome Sequencing Center for Infectious Disease"/>
            <person name="Wu L."/>
            <person name="Ma J."/>
        </authorList>
    </citation>
    <scope>NUCLEOTIDE SEQUENCE [LARGE SCALE GENOMIC DNA]</scope>
    <source>
        <strain evidence="5 6">DSM 29988</strain>
    </source>
</reference>
<dbReference type="RefSeq" id="WP_390222804.1">
    <property type="nucleotide sequence ID" value="NZ_JBHTAA010000005.1"/>
</dbReference>
<keyword evidence="6" id="KW-1185">Reference proteome</keyword>
<evidence type="ECO:0000256" key="2">
    <source>
        <dbReference type="SAM" id="Coils"/>
    </source>
</evidence>
<dbReference type="Proteomes" id="UP001596481">
    <property type="component" value="Unassembled WGS sequence"/>
</dbReference>
<proteinExistence type="predicted"/>
<gene>
    <name evidence="5" type="ORF">ACFQJC_08055</name>
</gene>
<feature type="compositionally biased region" description="Acidic residues" evidence="3">
    <location>
        <begin position="284"/>
        <end position="299"/>
    </location>
</feature>
<feature type="domain" description="T-SNARE coiled-coil homology" evidence="4">
    <location>
        <begin position="543"/>
        <end position="605"/>
    </location>
</feature>
<dbReference type="PANTHER" id="PTHR45916">
    <property type="entry name" value="STRUCTURAL MAINTENANCE OF CHROMOSOMES PROTEIN 5"/>
    <property type="match status" value="1"/>
</dbReference>
<feature type="compositionally biased region" description="Acidic residues" evidence="3">
    <location>
        <begin position="309"/>
        <end position="325"/>
    </location>
</feature>
<dbReference type="InterPro" id="IPR000727">
    <property type="entry name" value="T_SNARE_dom"/>
</dbReference>
<feature type="compositionally biased region" description="Acidic residues" evidence="3">
    <location>
        <begin position="218"/>
        <end position="268"/>
    </location>
</feature>
<name>A0ABD5ZE29_9EURY</name>
<feature type="compositionally biased region" description="Low complexity" evidence="3">
    <location>
        <begin position="269"/>
        <end position="283"/>
    </location>
</feature>
<feature type="compositionally biased region" description="Basic and acidic residues" evidence="3">
    <location>
        <begin position="180"/>
        <end position="193"/>
    </location>
</feature>
<evidence type="ECO:0000259" key="4">
    <source>
        <dbReference type="PROSITE" id="PS50192"/>
    </source>
</evidence>